<dbReference type="EMBL" id="BK015119">
    <property type="protein sequence ID" value="DAD91707.1"/>
    <property type="molecule type" value="Genomic_DNA"/>
</dbReference>
<organism evidence="1">
    <name type="scientific">Siphoviridae sp. ct6tD39</name>
    <dbReference type="NCBI Taxonomy" id="2826301"/>
    <lineage>
        <taxon>Viruses</taxon>
        <taxon>Duplodnaviria</taxon>
        <taxon>Heunggongvirae</taxon>
        <taxon>Uroviricota</taxon>
        <taxon>Caudoviricetes</taxon>
    </lineage>
</organism>
<evidence type="ECO:0000313" key="1">
    <source>
        <dbReference type="EMBL" id="DAD91707.1"/>
    </source>
</evidence>
<protein>
    <submittedName>
        <fullName evidence="1">Uncharacterized protein</fullName>
    </submittedName>
</protein>
<proteinExistence type="predicted"/>
<sequence>MLKITIPATEQWDEAKEQFVSTKEQTLQLEHSLVSLSKWEAKWCKSFLYTKDKTLEEILDYIRCMTTTQNVPPEVYDCLTAENIQTINDYIGAPMTATYFHEDRMGRQSREQVTSELIYYWMIVLNIPFECQKWHLNRLLTLIRVCNIKNQPPKKMNRRTIMSRNAAINAARRKQLGTNG</sequence>
<accession>A0A8S5NC99</accession>
<reference evidence="1" key="1">
    <citation type="journal article" date="2021" name="Proc. Natl. Acad. Sci. U.S.A.">
        <title>A Catalog of Tens of Thousands of Viruses from Human Metagenomes Reveals Hidden Associations with Chronic Diseases.</title>
        <authorList>
            <person name="Tisza M.J."/>
            <person name="Buck C.B."/>
        </authorList>
    </citation>
    <scope>NUCLEOTIDE SEQUENCE</scope>
    <source>
        <strain evidence="1">Ct6tD39</strain>
    </source>
</reference>
<name>A0A8S5NC99_9CAUD</name>